<organism evidence="2 3">
    <name type="scientific">Cardiosporidium cionae</name>
    <dbReference type="NCBI Taxonomy" id="476202"/>
    <lineage>
        <taxon>Eukaryota</taxon>
        <taxon>Sar</taxon>
        <taxon>Alveolata</taxon>
        <taxon>Apicomplexa</taxon>
        <taxon>Aconoidasida</taxon>
        <taxon>Nephromycida</taxon>
        <taxon>Cardiosporidium</taxon>
    </lineage>
</organism>
<proteinExistence type="predicted"/>
<evidence type="ECO:0000256" key="1">
    <source>
        <dbReference type="SAM" id="Phobius"/>
    </source>
</evidence>
<protein>
    <submittedName>
        <fullName evidence="2">Uncharacterized protein</fullName>
    </submittedName>
</protein>
<gene>
    <name evidence="2" type="ORF">IE077_001732</name>
</gene>
<name>A0ABQ7JCG9_9APIC</name>
<accession>A0ABQ7JCG9</accession>
<keyword evidence="3" id="KW-1185">Reference proteome</keyword>
<keyword evidence="1" id="KW-1133">Transmembrane helix</keyword>
<evidence type="ECO:0000313" key="2">
    <source>
        <dbReference type="EMBL" id="KAF8821690.1"/>
    </source>
</evidence>
<evidence type="ECO:0000313" key="3">
    <source>
        <dbReference type="Proteomes" id="UP000823046"/>
    </source>
</evidence>
<feature type="transmembrane region" description="Helical" evidence="1">
    <location>
        <begin position="15"/>
        <end position="34"/>
    </location>
</feature>
<comment type="caution">
    <text evidence="2">The sequence shown here is derived from an EMBL/GenBank/DDBJ whole genome shotgun (WGS) entry which is preliminary data.</text>
</comment>
<dbReference type="Proteomes" id="UP000823046">
    <property type="component" value="Unassembled WGS sequence"/>
</dbReference>
<dbReference type="EMBL" id="JADAQX010000144">
    <property type="protein sequence ID" value="KAF8821690.1"/>
    <property type="molecule type" value="Genomic_DNA"/>
</dbReference>
<reference evidence="2 3" key="1">
    <citation type="journal article" date="2020" name="bioRxiv">
        <title>Metabolic contributions of an alphaproteobacterial endosymbiont in the apicomplexan Cardiosporidium cionae.</title>
        <authorList>
            <person name="Hunter E.S."/>
            <person name="Paight C.J."/>
            <person name="Lane C.E."/>
        </authorList>
    </citation>
    <scope>NUCLEOTIDE SEQUENCE [LARGE SCALE GENOMIC DNA]</scope>
    <source>
        <strain evidence="2">ESH_2018</strain>
    </source>
</reference>
<keyword evidence="1" id="KW-0812">Transmembrane</keyword>
<keyword evidence="1" id="KW-0472">Membrane</keyword>
<sequence>MKLNFFVAPQMTSFLWAYLHWILFLGWIYVYCWLYNIVDGLAECGTYNRQHHCLPSKEKRVPPRHIVVIAGAKKLLGLSFLLTCWGFSSISQDNLNYEDFQNPTPFVNVLGVACKNVPLWVRLLHIFNFCQLQVISLDLMLLPECNSQGLQTICGRIVFGKNNIK</sequence>